<dbReference type="SUPFAM" id="SSF51735">
    <property type="entry name" value="NAD(P)-binding Rossmann-fold domains"/>
    <property type="match status" value="8"/>
</dbReference>
<dbReference type="InterPro" id="IPR016039">
    <property type="entry name" value="Thiolase-like"/>
</dbReference>
<dbReference type="Pfam" id="PF08659">
    <property type="entry name" value="KR"/>
    <property type="match status" value="4"/>
</dbReference>
<dbReference type="CDD" id="cd00833">
    <property type="entry name" value="PKS"/>
    <property type="match status" value="4"/>
</dbReference>
<dbReference type="InterPro" id="IPR006162">
    <property type="entry name" value="Ppantetheine_attach_site"/>
</dbReference>
<evidence type="ECO:0000256" key="4">
    <source>
        <dbReference type="ARBA" id="ARBA00023268"/>
    </source>
</evidence>
<dbReference type="FunFam" id="1.10.1200.10:FF:000007">
    <property type="entry name" value="Probable polyketide synthase pks17"/>
    <property type="match status" value="3"/>
</dbReference>
<feature type="domain" description="Ketosynthase family 3 (KS3)" evidence="8">
    <location>
        <begin position="33"/>
        <end position="461"/>
    </location>
</feature>
<dbReference type="InterPro" id="IPR036736">
    <property type="entry name" value="ACP-like_sf"/>
</dbReference>
<dbReference type="SUPFAM" id="SSF52151">
    <property type="entry name" value="FabD/lysophospholipase-like"/>
    <property type="match status" value="4"/>
</dbReference>
<evidence type="ECO:0000313" key="11">
    <source>
        <dbReference type="Proteomes" id="UP000199408"/>
    </source>
</evidence>
<dbReference type="InterPro" id="IPR016035">
    <property type="entry name" value="Acyl_Trfase/lysoPLipase"/>
</dbReference>
<evidence type="ECO:0000259" key="9">
    <source>
        <dbReference type="PROSITE" id="PS52019"/>
    </source>
</evidence>
<dbReference type="Pfam" id="PF00698">
    <property type="entry name" value="Acyl_transf_1"/>
    <property type="match status" value="4"/>
</dbReference>
<evidence type="ECO:0000256" key="1">
    <source>
        <dbReference type="ARBA" id="ARBA00022450"/>
    </source>
</evidence>
<dbReference type="InterPro" id="IPR018201">
    <property type="entry name" value="Ketoacyl_synth_AS"/>
</dbReference>
<evidence type="ECO:0000256" key="2">
    <source>
        <dbReference type="ARBA" id="ARBA00022553"/>
    </source>
</evidence>
<keyword evidence="5" id="KW-0012">Acyltransferase</keyword>
<feature type="domain" description="Ketosynthase family 3 (KS3)" evidence="8">
    <location>
        <begin position="3378"/>
        <end position="3801"/>
    </location>
</feature>
<dbReference type="InterPro" id="IPR020841">
    <property type="entry name" value="PKS_Beta-ketoAc_synthase_dom"/>
</dbReference>
<dbReference type="InterPro" id="IPR020807">
    <property type="entry name" value="PKS_DH"/>
</dbReference>
<dbReference type="PROSITE" id="PS52019">
    <property type="entry name" value="PKS_MFAS_DH"/>
    <property type="match status" value="1"/>
</dbReference>
<dbReference type="GO" id="GO:0006633">
    <property type="term" value="P:fatty acid biosynthetic process"/>
    <property type="evidence" value="ECO:0007669"/>
    <property type="project" value="InterPro"/>
</dbReference>
<dbReference type="CDD" id="cd08956">
    <property type="entry name" value="KR_3_FAS_SDR_x"/>
    <property type="match status" value="3"/>
</dbReference>
<feature type="active site" description="Proton donor; for dehydratase activity" evidence="6">
    <location>
        <position position="2765"/>
    </location>
</feature>
<dbReference type="CDD" id="cd08952">
    <property type="entry name" value="KR_1_SDR_x"/>
    <property type="match status" value="1"/>
</dbReference>
<dbReference type="InterPro" id="IPR049552">
    <property type="entry name" value="PKS_DH_N"/>
</dbReference>
<keyword evidence="4" id="KW-0511">Multifunctional enzyme</keyword>
<dbReference type="Gene3D" id="3.40.366.10">
    <property type="entry name" value="Malonyl-Coenzyme A Acyl Carrier Protein, domain 2"/>
    <property type="match status" value="4"/>
</dbReference>
<evidence type="ECO:0000256" key="3">
    <source>
        <dbReference type="ARBA" id="ARBA00022679"/>
    </source>
</evidence>
<name>A0A1C5IM48_9ACTN</name>
<dbReference type="GO" id="GO:0031177">
    <property type="term" value="F:phosphopantetheine binding"/>
    <property type="evidence" value="ECO:0007669"/>
    <property type="project" value="InterPro"/>
</dbReference>
<dbReference type="Pfam" id="PF14765">
    <property type="entry name" value="PS-DH"/>
    <property type="match status" value="1"/>
</dbReference>
<dbReference type="PANTHER" id="PTHR43775">
    <property type="entry name" value="FATTY ACID SYNTHASE"/>
    <property type="match status" value="1"/>
</dbReference>
<dbReference type="SUPFAM" id="SSF53901">
    <property type="entry name" value="Thiolase-like"/>
    <property type="match status" value="4"/>
</dbReference>
<dbReference type="InterPro" id="IPR009081">
    <property type="entry name" value="PP-bd_ACP"/>
</dbReference>
<sequence>MVDKEQLSYYLKRVTADLQDTRRQLRAAREERREPIAIVGMACRYAGGVSSPEDLWRLITAGGDAVGEFPVDRGWDLDTLYDPDPDRPNTSYTNEGAFLSGATDFDAGLFGISPREALAMDPQQRLLLEVSWEALERAGLDPSALAGTPTGVFTGTNGQDYVRLLMTSHESESLEGHRLTGNTASVLSGRVSYTLGLEGPAVTVDTACSSSLVALHLAAQALRQGECTLALAGGATVMSTPGAFIEFSKQRGMAPDGRCKPFADQADGTGWGEGVGVLVLERLSDAVANGHRVLAVVRGSAVNQDGASNGLTAPNGPAQERVIRAALSAAALGPDEIDVLEAHGTGTRLGDPIEANAVLATYGRHHSPERPLLLGSVKSNIAHTQAAAGVAGVIKMVLALRHGSVPATLHVDRPTTHVDWSSGSVRLPTTLTPWPELDRPRRAGVSSFGVSGTNAHVILEQAPAPAAPPAPGNGLFGAGPVPLLLSGHSEPALREQAERLLGTLAGTPEPGLLDVAASLATTRSARRHRAAVLAAGPAEARHALAELARGERPATVAGNGRTAFLFGGQGARHLAAGRDLYERVPRFAAHLDEVCAALDPVAGWSVREALFAGDGRLDRTEHAQPALFALEVALARLWQDWGVQPDFVLGHSVGELAAAHVAGVLSLTDAAVLVVMRGRLMQAMAPGVMVTVAAAEDEVAPLLTGDVSIAAVNGPRSVVVSGTEEAVTAVTAALPDRKATRLRTGHAFHSAAMEPMLADFRAVAEGLDFQPARIPVVSNVTGRLGGIGTADYWVRHVRSAVRFADGVALLLDREVTTFVELGPDAVLTAMAAACVPADRTGVALIPTLRRDRPERDGVVEAIAAVHTNGSRVDWAAVFDGTGACAVELPTYAFQRERYWLEHPFSATGDVTRLGVGTVDHPLLGAAVGLADGDGLVLTGRIAGAAGPALADPLTAAAAVVELALHAGRQTGCDELAELTVEEPLTLPERGAVQLQVLLGAPDEAGRRPVGVHSRDDRPGATWTRHAAGAVVPRTSEPAGAAANDLWSEVALPADRLPEAVHFGIHPALLAAAVAMAERLRSAGEGHVRLPVHWRGVVLAAAGAAAARAHLTAAGDDTFALDLRDADGRPVFSATAVSTADRPVRHRRGDSLFVIDWAEVPAGETRHTGGPAAIGETGVCGVTPAFPDLASLTAAVHDGAAVPEIVLAAPAGSGSVRATVGAALDLVQAWLAADALEPARLVVVTRGATGAGADPAGAAAWGLLRSAQSEHPGRLTLLDTDGAEASDRVLDAALATGEPQLALRGGRILAPRLARMPEPVATRAPDPDGTVLITGATSGIGRLVALHLVRRHGVRRLLLVSRSGAAAPGAAELLDDLAAAGAETSIVAADVADRDQLRACLKQVPAGHPLTAVVHSAGVVRDGLLTAMTHEQIDAVLRPKADAVRHLDELTADLDLAAFVVFSSAAASIGAGGQANYAAANAFLDAYAARRADAGRPMVAVEWGLWAERSGMTAPLGEAHQVRAGRAGILPMSAEEGLALFDTVFTTVVPPVVVAAPLDLAAWRARAAAGELPPLLRGLIAAPARAEAPAVAVAGMSDDERRRTMLGLVRRHAAAVLGHASSEAAAPDRLFSDLGFDSLTAVELRNRLTAETGLRLSATLIFDYPTPAHLAGHLAAELAGSAAAPVATTAAAAADEPIAIVGMACRFPGGVGSPEDLWSMLADGRDGIGPFPDDRGWDTDQLFGEGRSGVAYGGFLDGAADFDPGFFGISPREALAMDPQQRLLLETSWELFERAGIDPATLRGTRTGVFAGTNGQDYPLLLQDLPEELEGYVGTGNGAAVFSGRVAYTFGLEGPAVTVDTACSSSLVALHLAAQSLRSGECDLAVAGGVTVMATPMPFVEFTRQRGLAVDGRCKSYADGADGTGWSEGAGVLLVERLSDAERNGHRVLAVMRGSAVNQDGASNGLTAPNGPSQQRVIRQALANAGLTGAEVDAVEGHGTGTRLGDPIEAQALLATYGQGRETPLLLGSIKSNLGHTQAAAGVAGVIKMVMAMRHGVVPSTLHVDAPSSQVDWSSGTVEVAAEAVPWPDSGRSRRAGVSSFGISGTNAHVILEQAAPEEAAPAERPDDVVPWVLSAPSEDALAAQAERLLAYEGDPFDAGRSLVTTRTSFGTRVVLLPESDDDRPALLRAVARGAEALGIVRGTAVTGSRVAFVFPGQGSQWVGMARDLLAADATFAERMRECAAALSDHTDWSLLDVLDDPAALARVDVVQPVLFAVMVSLAGTWRAYGVEPAVVIGHSQGEIAAACVAGGLTLADAARVVALRSRALAALAGQGGMAVVPAPPEQVAERIRPWGERLAVAAVNGPASVVVSGETAALDEFVAACGDLRVRRVDVDYGSHSAQVERIERQLAEALAPIRPRSSATPFYSTLTGELLDTAALDAGYWYRNLRHTVRFEPAVRLAAEHGHTVFLEVSPHPVLVPAMREIAETLDHDVAVLGTLRRDEGGPRRWRTALAEAYVRGVAVDWAVLYPGGRVVDLPTYAFQRRRFWPDTLLATAGDVTGLGLTGIGHPLLRTVTTPADTDTRLLSGSVSMRAHPWVADHRVHDSAVLPGSAYVDMAIRAGDEVSCPRIEELVLEAPLVVPAQGAVRLQVTVGAPDEAGRRSLVVHACRDGGDWARHATGVLAPGADRAPEDLAAWPPPGATAVPLGDFYERVAVTGIDYGPVFRGLRAAWRDGDRVYAEVELPEAQRGAAASFGLHPALLDAALHATGLTADRDGAARLPFTWSDVELSASGATAARVLITPAGPDATTVLLADGTGAPVAYVGALTARPVAAGGVATTAPLYGLDWVEAAEQAESGRWAELGDTGLGVGGDRYADLAGVLEAEELPDVVFAAAPATSGDDVPAAVHENTRAVLALLQSWLAEPRLAGVRLVLTTRGTLADAAVRGLARSAQSEHPGSLVLLDAGAGPVPRAALAVAAAGDENQLAVRDGRVFAARLARLSAPAGERPALGGGTVVVTGGTGVLGRLLARHLVTAYGVRHLLLLSRGGGRVEGLDADVTVRACDVADRADVAAALAAVPPEHPVTAVVHAAGVLDDGLIGSLTPDRLDAVLRPKVDAAWHLHELTRDLNLTAFVLFSSAAGTLGSAGQGNYAAANAFLDALAAHRRALGLPGQSLAWGFWADRTGLTGRLAGRDLDRLTRTGIRPLPAAEGLAMFDDALSRDVPVVVPVAFTGAGARGRQQPVPPLLRGLVHGPARRTAGQAEDGDTFRRRLLGLPERERDELMLALVRGHVGAVLGQDGPDAVPPGRPFQELGFDSLTAVELRNRLAGAIGRRLPATLVFDFPTAAEVARHLVDELAGGTVPAAAPATTGTAGDPIAIVAMSCRYPGGVRTPEDLWQLVLDEVDAISEFPSDRGWDLDRLFDTSRTVRSSAREGGFVHDMADFDPDAFGISPREALAMDPQQRVLLETAWEAFERAGIDVTSLRGTPTGVFAGVMYHDYASRLHDVVPDELVGYLGNGSAGSVASGRVAYTFGLQGPAVTVDTACSSSLVALHLACQSLRQGESSLALAGGVTLMSSPAVFVEFSRHGGLSNDGRCKSFGAGADGTGWSEGAGMVLLERLSDARRNGHPVLAVIRGSAVNSDGASNGLTAPNGPAQQRVIRQALAGAGISAAEVDVVEAHGTGTRLGDPIEAQALLATYGQDRDEPLLLGSVKSNLGHTQAAAGVAGVIKTVLALRHGVVPRTLHADEPSPQVPWESGAVRLATARTPWPERGRPRRAGVSGFGVSGTNAHVILEEADPAPAHTPEPAPGPLLPWLLSARTRPALRALAGRLRGHLGQDPNAVAATLATSRAGHDQRAAIVAADAGALAAGLAALAAGSPAPGVIEGTVTTSGLAFMFSGQGAQYAGMGRRLHETFPAYAAAFDAVAAAFGDPLVLDGTALDMTRHTQPALFAVEVALAALLRDWGIRPDRLIGHSIGEISAAHVAGVFSLADACRLVAARGRLMQDLPAGGAMAAIQAPAGEVAATLPAMVGVAAVNGPSSTVISGESGAVERVTRLWAGRGRRTRRLRVSHAFHSPLMDPMLADYERVVRELRPAAPTLPVVSTVTGEVLTAEQATSAEYWVEQVRATVRFADGVRALDQLGTGTFLEVGPGGGLAPLVAETLGGDVASLAALRSDRDETVTVLSAVAGLYVRGVPLDSARLFGAEGPRADLPTYPFQRRRFWLEPHAVAAPVSVGAGRYREHWRELAEPEPGTLEGTWLLVGPDDAGIGATLAARGARIRTAATDGDLAGHGDVTGVLSLLALDDRPSPEHPVVPLGVPATLALIDRLAEAGVQAPVWSVTRAATDAGGGADAPVRPTQSLLWGLGRVIALERPDRWGGLVDLPADPDAASLARLAGVLGGPEDQVALRPGAAYARRLVRARPVADGRPPWTPRGTVLITGGTGAVAGHIARHLAEAGVEHLVLLSRRGPDAPGADELAAGLRRRGAEVTLIAGDVADRGVLEAVLAEHPPAAVIHAAGLSTVAPLAGTDPAAFAAVIEAKVAGAAHLDELLADRPLDAFVLCSSIAATWGAGGQGAYASANAFLDGLARRRRALGRAATSIAFGAWAGDGMADRDELVRRGVLPMDPEHAVATLVRAVGNGDTTVTVADIDWARFAPLFASVRPAPLFGDLPEARDASAAPTPAVNLDGLSGPRRHRRVLDLVRAHAAAVLGHTDPIPADRGFQDLGFDSLIAVEFRNRLATATGLALPTTLAFDYPAAGPLADHLLAQLTGAGEPAADEVGERPGTDEPVAIIGMACRFPGGVRSPDDLWRLVRDGTDAISEFPGDRGWDLEALYDADPERAGTSYTREGGFLSDAPGFDAGFFRIGPREALAMDPQQRLLLETAWEAVERAGLDPHGLRGTRTGVFVGTNGQDYAFLAHASGEDLGGYVGTGNGAAAVSGRVSYTFGLEGPALTVDTACSSSLVALHLAAQSLRRGESTLALAGGAAVMATPAAFVEFSRQRALAPDGRCKPFAEEADGTGWGEGVGVLLLERLSDARRNGHRVLAVVRGSAVNQDGASSGFSAPNGLAQQRVIRGALADARLEAADVDAVEAHGTGTALGDPIEAQALLATYGRDRARPLLLGSVKSNIGHTQAAAGVAGVIKMVLAMRNGMLPRSLHAERPTSHVDWSSGAVELLSDAVAWPETGRPRRAGVSAFGVTGTNAHVVLEMPAEPEQERQPGRLPAIPWVVSARDEAALAEQLARLAEVRADPVDVGYTLAAGRATMEHRAVLIGADRGELLRAAEAGAGVTGRARPAPKVVFVFPGQGAQWAGMATELLATSSVFASRMAECAAALRPYADWSLHDALTDAAALARVDVVQPVLFAVMVSLAEVWRSWGVEPDAVIGHSQGEIAAAVVAGALSLDDGARVVALRSRALIALAGRGGMVSVAVSAERARELIGDGLSLAAVNGPASVVVSGTPAALDELVDRTTAMGIRTRRIEVDYASHSALVEPIQAEVLEALAPVRPRVAEVPCYSTVTGEPADTTEWDAGYWYRNLRGTVRFEAAAKAAAGAGPACFVEVSPHPVLAAAVQELDGDVLACGTLRRGEGGARRLLESAAEAFAYGVPVAWPRVFDGTGARPVELPTYPFQHERYWLTVTPARTGLLQVDWPALPAAPAAPGRWAALGGNWDLPTYPDLAALRDAGPVPDVLLARAVDVRQVLALVQGWLADEATAARMLAVVTSGAVATAPGEDVTDLDAAAVWGLVRSAQSEEPGRIVLIDAEPAVPVPVLAGALATGEPQIAVRGPGLRAPRLAPVPPATTAKPPLHPDGTVLVTGGTGGLGALVARHLAEKHGVRHLLLLSRRGGPAPEIDADVTVRACDVADRAQLAAALDAIPPEHPLTAVVHAAGVLDDALISSLRPDQLDAVLRPKVDGARNLHELTRDRDLAAFVLFSAAAGVLGNPGQGNYAAANTFLDALAAHRRAGGLPAVSMAWGLWADATAMTGHVARDLSRHGGVVPLTAEAGLALFDRALSAGSAAVVPMPVDLAALRAQHRAGLLPPILAGLPGERRDRSVEEPPAADSGAFLSRLRAAGPADREEMVLELVLGATATQLGYADPGRLEPARSFVELGLDSLGSVRLRNQLAAGCGVRLSAGLIFEHPTPAALAQHLHAALVPAEPPATADSDIPADVAAALMVLEELTKLDGAVTALPPDNAARTRITTLLRTLTDKWGND</sequence>
<dbReference type="Pfam" id="PF00109">
    <property type="entry name" value="ketoacyl-synt"/>
    <property type="match status" value="4"/>
</dbReference>
<dbReference type="GO" id="GO:0004315">
    <property type="term" value="F:3-oxoacyl-[acyl-carrier-protein] synthase activity"/>
    <property type="evidence" value="ECO:0007669"/>
    <property type="project" value="InterPro"/>
</dbReference>
<dbReference type="InterPro" id="IPR020806">
    <property type="entry name" value="PKS_PP-bd"/>
</dbReference>
<dbReference type="InterPro" id="IPR001227">
    <property type="entry name" value="Ac_transferase_dom_sf"/>
</dbReference>
<dbReference type="STRING" id="47864.GA0070560_113115"/>
<evidence type="ECO:0000259" key="7">
    <source>
        <dbReference type="PROSITE" id="PS50075"/>
    </source>
</evidence>
<feature type="region of interest" description="C-terminal hotdog fold" evidence="6">
    <location>
        <begin position="2704"/>
        <end position="2841"/>
    </location>
</feature>
<dbReference type="Pfam" id="PF00550">
    <property type="entry name" value="PP-binding"/>
    <property type="match status" value="4"/>
</dbReference>
<dbReference type="Pfam" id="PF16197">
    <property type="entry name" value="KAsynt_C_assoc"/>
    <property type="match status" value="4"/>
</dbReference>
<protein>
    <submittedName>
        <fullName evidence="10">Acyl transferase domain-containing protein</fullName>
    </submittedName>
</protein>
<dbReference type="PROSITE" id="PS00012">
    <property type="entry name" value="PHOSPHOPANTETHEINE"/>
    <property type="match status" value="3"/>
</dbReference>
<dbReference type="InterPro" id="IPR014031">
    <property type="entry name" value="Ketoacyl_synth_C"/>
</dbReference>
<keyword evidence="3 10" id="KW-0808">Transferase</keyword>
<dbReference type="EMBL" id="FMDN01000013">
    <property type="protein sequence ID" value="SCG59417.1"/>
    <property type="molecule type" value="Genomic_DNA"/>
</dbReference>
<keyword evidence="1" id="KW-0596">Phosphopantetheine</keyword>
<feature type="domain" description="Carrier" evidence="7">
    <location>
        <begin position="3286"/>
        <end position="3361"/>
    </location>
</feature>
<dbReference type="SUPFAM" id="SSF47336">
    <property type="entry name" value="ACP-like"/>
    <property type="match status" value="4"/>
</dbReference>
<organism evidence="10 11">
    <name type="scientific">Micromonospora halophytica</name>
    <dbReference type="NCBI Taxonomy" id="47864"/>
    <lineage>
        <taxon>Bacteria</taxon>
        <taxon>Bacillati</taxon>
        <taxon>Actinomycetota</taxon>
        <taxon>Actinomycetes</taxon>
        <taxon>Micromonosporales</taxon>
        <taxon>Micromonosporaceae</taxon>
        <taxon>Micromonospora</taxon>
    </lineage>
</organism>
<dbReference type="Gene3D" id="3.30.70.3290">
    <property type="match status" value="4"/>
</dbReference>
<dbReference type="InterPro" id="IPR014043">
    <property type="entry name" value="Acyl_transferase_dom"/>
</dbReference>
<feature type="domain" description="PKS/mFAS DH" evidence="9">
    <location>
        <begin position="2571"/>
        <end position="2841"/>
    </location>
</feature>
<dbReference type="InterPro" id="IPR032821">
    <property type="entry name" value="PKS_assoc"/>
</dbReference>
<dbReference type="PROSITE" id="PS50075">
    <property type="entry name" value="CARRIER"/>
    <property type="match status" value="4"/>
</dbReference>
<dbReference type="Proteomes" id="UP000199408">
    <property type="component" value="Unassembled WGS sequence"/>
</dbReference>
<feature type="active site" description="Proton acceptor; for dehydratase activity" evidence="6">
    <location>
        <position position="2603"/>
    </location>
</feature>
<feature type="domain" description="Ketosynthase family 3 (KS3)" evidence="8">
    <location>
        <begin position="4797"/>
        <end position="5221"/>
    </location>
</feature>
<feature type="domain" description="Carrier" evidence="7">
    <location>
        <begin position="4703"/>
        <end position="4779"/>
    </location>
</feature>
<dbReference type="SMART" id="SM00825">
    <property type="entry name" value="PKS_KS"/>
    <property type="match status" value="4"/>
</dbReference>
<dbReference type="InterPro" id="IPR013968">
    <property type="entry name" value="PKS_KR"/>
</dbReference>
<dbReference type="FunFam" id="3.40.366.10:FF:000002">
    <property type="entry name" value="Probable polyketide synthase 2"/>
    <property type="match status" value="2"/>
</dbReference>
<dbReference type="Gene3D" id="3.40.47.10">
    <property type="match status" value="4"/>
</dbReference>
<dbReference type="GO" id="GO:0004312">
    <property type="term" value="F:fatty acid synthase activity"/>
    <property type="evidence" value="ECO:0007669"/>
    <property type="project" value="TreeGrafter"/>
</dbReference>
<dbReference type="InterPro" id="IPR049900">
    <property type="entry name" value="PKS_mFAS_DH"/>
</dbReference>
<feature type="domain" description="Ketosynthase family 3 (KS3)" evidence="8">
    <location>
        <begin position="1694"/>
        <end position="2113"/>
    </location>
</feature>
<dbReference type="InterPro" id="IPR016036">
    <property type="entry name" value="Malonyl_transacylase_ACP-bd"/>
</dbReference>
<dbReference type="InterPro" id="IPR036291">
    <property type="entry name" value="NAD(P)-bd_dom_sf"/>
</dbReference>
<proteinExistence type="predicted"/>
<dbReference type="Pfam" id="PF21089">
    <property type="entry name" value="PKS_DH_N"/>
    <property type="match status" value="2"/>
</dbReference>
<dbReference type="SMART" id="SM00827">
    <property type="entry name" value="PKS_AT"/>
    <property type="match status" value="4"/>
</dbReference>
<dbReference type="InterPro" id="IPR049551">
    <property type="entry name" value="PKS_DH_C"/>
</dbReference>
<dbReference type="Pfam" id="PF02801">
    <property type="entry name" value="Ketoacyl-synt_C"/>
    <property type="match status" value="4"/>
</dbReference>
<feature type="region of interest" description="N-terminal hotdog fold" evidence="6">
    <location>
        <begin position="2571"/>
        <end position="2692"/>
    </location>
</feature>
<dbReference type="SUPFAM" id="SSF55048">
    <property type="entry name" value="Probable ACP-binding domain of malonyl-CoA ACP transacylase"/>
    <property type="match status" value="4"/>
</dbReference>
<keyword evidence="11" id="KW-1185">Reference proteome</keyword>
<dbReference type="Pfam" id="PF22953">
    <property type="entry name" value="SpnB_Rossmann"/>
    <property type="match status" value="3"/>
</dbReference>
<dbReference type="PROSITE" id="PS52004">
    <property type="entry name" value="KS3_2"/>
    <property type="match status" value="4"/>
</dbReference>
<gene>
    <name evidence="10" type="ORF">GA0070560_113115</name>
</gene>
<dbReference type="Gene3D" id="1.10.1200.10">
    <property type="entry name" value="ACP-like"/>
    <property type="match status" value="4"/>
</dbReference>
<keyword evidence="2" id="KW-0597">Phosphoprotein</keyword>
<evidence type="ECO:0000259" key="8">
    <source>
        <dbReference type="PROSITE" id="PS52004"/>
    </source>
</evidence>
<reference evidence="11" key="1">
    <citation type="submission" date="2016-06" db="EMBL/GenBank/DDBJ databases">
        <authorList>
            <person name="Varghese N."/>
        </authorList>
    </citation>
    <scope>NUCLEOTIDE SEQUENCE [LARGE SCALE GENOMIC DNA]</scope>
    <source>
        <strain evidence="11">DSM 43171</strain>
    </source>
</reference>
<dbReference type="InterPro" id="IPR042104">
    <property type="entry name" value="PKS_dehydratase_sf"/>
</dbReference>
<dbReference type="Gene3D" id="3.10.129.110">
    <property type="entry name" value="Polyketide synthase dehydratase"/>
    <property type="match status" value="3"/>
</dbReference>
<feature type="domain" description="Carrier" evidence="7">
    <location>
        <begin position="1602"/>
        <end position="1677"/>
    </location>
</feature>
<dbReference type="SMART" id="SM00822">
    <property type="entry name" value="PKS_KR"/>
    <property type="match status" value="4"/>
</dbReference>
<dbReference type="FunFam" id="3.40.47.10:FF:000019">
    <property type="entry name" value="Polyketide synthase type I"/>
    <property type="match status" value="4"/>
</dbReference>
<dbReference type="InterPro" id="IPR055123">
    <property type="entry name" value="SpnB-like_Rossmann"/>
</dbReference>
<dbReference type="Gene3D" id="3.40.50.720">
    <property type="entry name" value="NAD(P)-binding Rossmann-like Domain"/>
    <property type="match status" value="4"/>
</dbReference>
<dbReference type="PANTHER" id="PTHR43775:SF51">
    <property type="entry name" value="INACTIVE PHENOLPHTHIOCEROL SYNTHESIS POLYKETIDE SYNTHASE TYPE I PKS1-RELATED"/>
    <property type="match status" value="1"/>
</dbReference>
<dbReference type="InterPro" id="IPR014030">
    <property type="entry name" value="Ketoacyl_synth_N"/>
</dbReference>
<dbReference type="SMART" id="SM00826">
    <property type="entry name" value="PKS_DH"/>
    <property type="match status" value="2"/>
</dbReference>
<evidence type="ECO:0000256" key="6">
    <source>
        <dbReference type="PROSITE-ProRule" id="PRU01363"/>
    </source>
</evidence>
<feature type="domain" description="Carrier" evidence="7">
    <location>
        <begin position="6095"/>
        <end position="6170"/>
    </location>
</feature>
<dbReference type="SMART" id="SM01294">
    <property type="entry name" value="PKS_PP_betabranch"/>
    <property type="match status" value="3"/>
</dbReference>
<evidence type="ECO:0000256" key="5">
    <source>
        <dbReference type="ARBA" id="ARBA00023315"/>
    </source>
</evidence>
<dbReference type="PROSITE" id="PS00606">
    <property type="entry name" value="KS3_1"/>
    <property type="match status" value="4"/>
</dbReference>
<evidence type="ECO:0000313" key="10">
    <source>
        <dbReference type="EMBL" id="SCG59417.1"/>
    </source>
</evidence>
<dbReference type="InterPro" id="IPR057326">
    <property type="entry name" value="KR_dom"/>
</dbReference>
<dbReference type="SMART" id="SM00823">
    <property type="entry name" value="PKS_PP"/>
    <property type="match status" value="4"/>
</dbReference>
<accession>A0A1C5IM48</accession>
<dbReference type="InterPro" id="IPR050091">
    <property type="entry name" value="PKS_NRPS_Biosynth_Enz"/>
</dbReference>